<accession>A0A382J8Y2</accession>
<reference evidence="2" key="1">
    <citation type="submission" date="2018-05" db="EMBL/GenBank/DDBJ databases">
        <authorList>
            <person name="Lanie J.A."/>
            <person name="Ng W.-L."/>
            <person name="Kazmierczak K.M."/>
            <person name="Andrzejewski T.M."/>
            <person name="Davidsen T.M."/>
            <person name="Wayne K.J."/>
            <person name="Tettelin H."/>
            <person name="Glass J.I."/>
            <person name="Rusch D."/>
            <person name="Podicherti R."/>
            <person name="Tsui H.-C.T."/>
            <person name="Winkler M.E."/>
        </authorList>
    </citation>
    <scope>NUCLEOTIDE SEQUENCE</scope>
</reference>
<evidence type="ECO:0000313" key="2">
    <source>
        <dbReference type="EMBL" id="SVC08035.1"/>
    </source>
</evidence>
<gene>
    <name evidence="2" type="ORF">METZ01_LOCUS260889</name>
</gene>
<dbReference type="Gene3D" id="3.30.1330.40">
    <property type="entry name" value="RutC-like"/>
    <property type="match status" value="1"/>
</dbReference>
<dbReference type="Pfam" id="PF01042">
    <property type="entry name" value="Ribonuc_L-PSP"/>
    <property type="match status" value="1"/>
</dbReference>
<organism evidence="2">
    <name type="scientific">marine metagenome</name>
    <dbReference type="NCBI Taxonomy" id="408172"/>
    <lineage>
        <taxon>unclassified sequences</taxon>
        <taxon>metagenomes</taxon>
        <taxon>ecological metagenomes</taxon>
    </lineage>
</organism>
<dbReference type="PANTHER" id="PTHR11803">
    <property type="entry name" value="2-IMINOBUTANOATE/2-IMINOPROPANOATE DEAMINASE RIDA"/>
    <property type="match status" value="1"/>
</dbReference>
<dbReference type="SUPFAM" id="SSF55298">
    <property type="entry name" value="YjgF-like"/>
    <property type="match status" value="1"/>
</dbReference>
<proteinExistence type="inferred from homology"/>
<protein>
    <submittedName>
        <fullName evidence="2">Uncharacterized protein</fullName>
    </submittedName>
</protein>
<dbReference type="GO" id="GO:0005829">
    <property type="term" value="C:cytosol"/>
    <property type="evidence" value="ECO:0007669"/>
    <property type="project" value="TreeGrafter"/>
</dbReference>
<dbReference type="AlphaFoldDB" id="A0A382J8Y2"/>
<dbReference type="InterPro" id="IPR035959">
    <property type="entry name" value="RutC-like_sf"/>
</dbReference>
<dbReference type="EMBL" id="UINC01072414">
    <property type="protein sequence ID" value="SVC08035.1"/>
    <property type="molecule type" value="Genomic_DNA"/>
</dbReference>
<comment type="similarity">
    <text evidence="1">Belongs to the RutC family.</text>
</comment>
<dbReference type="InterPro" id="IPR006175">
    <property type="entry name" value="YjgF/YER057c/UK114"/>
</dbReference>
<sequence length="156" mass="16541">MKKLITGIVLGTISGMISVLAVTPLIAEQSSTSPQVINLPGRSVAAPFSDAVLAGNTLYLAGRLGLDPETQRPPATAEQEARNVLDGIQAVLSEADMTMNDLVSVQVFCSDVSMYGDFNQVYREYFDDEPPARAFIGSGTLLFGARFEVVGIAVKG</sequence>
<dbReference type="GO" id="GO:0019239">
    <property type="term" value="F:deaminase activity"/>
    <property type="evidence" value="ECO:0007669"/>
    <property type="project" value="TreeGrafter"/>
</dbReference>
<dbReference type="PANTHER" id="PTHR11803:SF58">
    <property type="entry name" value="PROTEIN HMF1-RELATED"/>
    <property type="match status" value="1"/>
</dbReference>
<name>A0A382J8Y2_9ZZZZ</name>
<evidence type="ECO:0000256" key="1">
    <source>
        <dbReference type="ARBA" id="ARBA00010552"/>
    </source>
</evidence>